<proteinExistence type="predicted"/>
<evidence type="ECO:0000313" key="1">
    <source>
        <dbReference type="EMBL" id="GID60302.1"/>
    </source>
</evidence>
<comment type="caution">
    <text evidence="1">The sequence shown here is derived from an EMBL/GenBank/DDBJ whole genome shotgun (WGS) entry which is preliminary data.</text>
</comment>
<name>A0ABQ3XP63_9ACTN</name>
<evidence type="ECO:0000313" key="2">
    <source>
        <dbReference type="Proteomes" id="UP000612282"/>
    </source>
</evidence>
<gene>
    <name evidence="1" type="ORF">Aco03nite_087060</name>
</gene>
<protein>
    <submittedName>
        <fullName evidence="1">Oxidoreductase</fullName>
    </submittedName>
</protein>
<dbReference type="InterPro" id="IPR029475">
    <property type="entry name" value="DUF6807"/>
</dbReference>
<keyword evidence="2" id="KW-1185">Reference proteome</keyword>
<accession>A0ABQ3XP63</accession>
<organism evidence="1 2">
    <name type="scientific">Actinoplanes couchii</name>
    <dbReference type="NCBI Taxonomy" id="403638"/>
    <lineage>
        <taxon>Bacteria</taxon>
        <taxon>Bacillati</taxon>
        <taxon>Actinomycetota</taxon>
        <taxon>Actinomycetes</taxon>
        <taxon>Micromonosporales</taxon>
        <taxon>Micromonosporaceae</taxon>
        <taxon>Actinoplanes</taxon>
    </lineage>
</organism>
<dbReference type="RefSeq" id="WP_203807193.1">
    <property type="nucleotide sequence ID" value="NZ_BOMG01000106.1"/>
</dbReference>
<reference evidence="1 2" key="1">
    <citation type="submission" date="2021-01" db="EMBL/GenBank/DDBJ databases">
        <title>Whole genome shotgun sequence of Actinoplanes couchii NBRC 106145.</title>
        <authorList>
            <person name="Komaki H."/>
            <person name="Tamura T."/>
        </authorList>
    </citation>
    <scope>NUCLEOTIDE SEQUENCE [LARGE SCALE GENOMIC DNA]</scope>
    <source>
        <strain evidence="1 2">NBRC 106145</strain>
    </source>
</reference>
<sequence>MAILLGNRPTRPEAAVTGDATATLRLTDRVVAEYSWRPDLPVALAPRPYLHPVRTLGGVTVTELMPASHRHHLGVSVAVAEVDGANFWGGRTYMPGHGPAWLDNQGTQAHTRWLRRGPDRLGHTLRWTGIDGAAVLTERRELSCRPVSADAWALDFGFSLTNVTVRELPFRSPAVHGRAGAGYGGFFWRAPQPGSPVRVDSARGTAVHGRTADWLSVNGGDWTLVFLGATARTRADRWFVRTRDYLGIGSALAWDEPLLLAPGDTLERRIVTVIADGPVSPARAAAYAGELAA</sequence>
<dbReference type="Pfam" id="PF14100">
    <property type="entry name" value="DUF6807"/>
    <property type="match status" value="1"/>
</dbReference>
<dbReference type="EMBL" id="BOMG01000106">
    <property type="protein sequence ID" value="GID60302.1"/>
    <property type="molecule type" value="Genomic_DNA"/>
</dbReference>
<dbReference type="Proteomes" id="UP000612282">
    <property type="component" value="Unassembled WGS sequence"/>
</dbReference>